<dbReference type="Proteomes" id="UP000225972">
    <property type="component" value="Unassembled WGS sequence"/>
</dbReference>
<organism evidence="2 3">
    <name type="scientific">Pelagimonas phthalicica</name>
    <dbReference type="NCBI Taxonomy" id="1037362"/>
    <lineage>
        <taxon>Bacteria</taxon>
        <taxon>Pseudomonadati</taxon>
        <taxon>Pseudomonadota</taxon>
        <taxon>Alphaproteobacteria</taxon>
        <taxon>Rhodobacterales</taxon>
        <taxon>Roseobacteraceae</taxon>
        <taxon>Pelagimonas</taxon>
    </lineage>
</organism>
<evidence type="ECO:0000256" key="1">
    <source>
        <dbReference type="SAM" id="Phobius"/>
    </source>
</evidence>
<keyword evidence="1" id="KW-1133">Transmembrane helix</keyword>
<keyword evidence="1" id="KW-0812">Transmembrane</keyword>
<accession>A0A238JHU0</accession>
<evidence type="ECO:0000313" key="2">
    <source>
        <dbReference type="EMBL" id="SMX29774.1"/>
    </source>
</evidence>
<keyword evidence="1" id="KW-0472">Membrane</keyword>
<evidence type="ECO:0008006" key="4">
    <source>
        <dbReference type="Google" id="ProtNLM"/>
    </source>
</evidence>
<feature type="transmembrane region" description="Helical" evidence="1">
    <location>
        <begin position="42"/>
        <end position="60"/>
    </location>
</feature>
<dbReference type="AlphaFoldDB" id="A0A238JHU0"/>
<gene>
    <name evidence="2" type="ORF">TRP8649_03913</name>
</gene>
<name>A0A238JHU0_9RHOB</name>
<dbReference type="OrthoDB" id="7746008at2"/>
<dbReference type="EMBL" id="FXXP01000003">
    <property type="protein sequence ID" value="SMX29774.1"/>
    <property type="molecule type" value="Genomic_DNA"/>
</dbReference>
<proteinExistence type="predicted"/>
<reference evidence="3" key="1">
    <citation type="submission" date="2017-05" db="EMBL/GenBank/DDBJ databases">
        <authorList>
            <person name="Rodrigo-Torres L."/>
            <person name="Arahal R. D."/>
            <person name="Lucena T."/>
        </authorList>
    </citation>
    <scope>NUCLEOTIDE SEQUENCE [LARGE SCALE GENOMIC DNA]</scope>
    <source>
        <strain evidence="3">CECT 8649</strain>
    </source>
</reference>
<feature type="transmembrane region" description="Helical" evidence="1">
    <location>
        <begin position="66"/>
        <end position="85"/>
    </location>
</feature>
<protein>
    <recommendedName>
        <fullName evidence="4">DUF3137 domain-containing protein</fullName>
    </recommendedName>
</protein>
<dbReference type="InterPro" id="IPR021484">
    <property type="entry name" value="DUF3137"/>
</dbReference>
<sequence length="321" mass="35992">MEYLEKLPIEKGFAEVFYDRIEPELNMLETQRQNMRKEGQRNFWIIMGIGIAISVAAFFLLQGHEWQFMIMFAGIGGGFFVAMIGKGRATGGWSSTINDVIMPPVCDFVGDMHYDRHAGKGFGLSRFTSLKLVANYDDASLEDRIEGTYNGVDYAMVEATLTKESTDSDGDRSDSTVFRGLLFRISLLNDAPCPILITKDYGKLGNRFAGMFSGGKGRGMPRVETGHPEFERFFELHADHGEAALEYLPDAFLDNLMDLGSTDIRCAFDGRDFLMAMGRKQDFLKMPGINQPMSELTGEINKVFVDLAMIRRVIDRLTNSA</sequence>
<dbReference type="Pfam" id="PF11335">
    <property type="entry name" value="DUF3137"/>
    <property type="match status" value="1"/>
</dbReference>
<keyword evidence="3" id="KW-1185">Reference proteome</keyword>
<evidence type="ECO:0000313" key="3">
    <source>
        <dbReference type="Proteomes" id="UP000225972"/>
    </source>
</evidence>
<dbReference type="RefSeq" id="WP_099248338.1">
    <property type="nucleotide sequence ID" value="NZ_FXXP01000003.1"/>
</dbReference>